<evidence type="ECO:0000313" key="14">
    <source>
        <dbReference type="EMBL" id="AJR28338.1"/>
    </source>
</evidence>
<dbReference type="EMBL" id="KM204990">
    <property type="protein sequence ID" value="AJR28338.1"/>
    <property type="molecule type" value="Viral_cRNA"/>
</dbReference>
<keyword evidence="9" id="KW-1035">Host cytoplasm</keyword>
<feature type="region of interest" description="Disordered" evidence="12">
    <location>
        <begin position="394"/>
        <end position="430"/>
    </location>
</feature>
<evidence type="ECO:0000313" key="15">
    <source>
        <dbReference type="Proteomes" id="UP000108562"/>
    </source>
</evidence>
<dbReference type="Gene3D" id="1.10.3570.10">
    <property type="entry name" value="Rhabdovirus nucleocapsid protein like domain"/>
    <property type="match status" value="1"/>
</dbReference>
<accession>A0A0D3R124</accession>
<keyword evidence="6" id="KW-0946">Virion</keyword>
<dbReference type="Proteomes" id="UP000108562">
    <property type="component" value="Segment"/>
</dbReference>
<reference evidence="14 15" key="1">
    <citation type="journal article" date="2015" name="PLoS Pathog.">
        <title>Evolution of genome size and complexity in the rhabdoviridae.</title>
        <authorList>
            <person name="Walker P.J."/>
            <person name="Firth C."/>
            <person name="Widen S.G."/>
            <person name="Blasdell K.R."/>
            <person name="Guzman H."/>
            <person name="Wood T.G."/>
            <person name="Paradkar P.N."/>
            <person name="Holmes E.C."/>
            <person name="Tesh R.B."/>
            <person name="Vasilakis N."/>
        </authorList>
    </citation>
    <scope>NUCLEOTIDE SEQUENCE [LARGE SCALE GENOMIC DNA]</scope>
    <source>
        <strain evidence="14">76V-23524</strain>
    </source>
</reference>
<organism evidence="14 15">
    <name type="scientific">Muir Springs virus</name>
    <dbReference type="NCBI Taxonomy" id="932700"/>
    <lineage>
        <taxon>Viruses</taxon>
        <taxon>Riboviria</taxon>
        <taxon>Orthornavirae</taxon>
        <taxon>Negarnaviricota</taxon>
        <taxon>Haploviricotina</taxon>
        <taxon>Monjiviricetes</taxon>
        <taxon>Mononegavirales</taxon>
        <taxon>Rhabdoviridae</taxon>
        <taxon>Alpharhabdovirinae</taxon>
        <taxon>Barhavirus</taxon>
        <taxon>Barhavirus muir</taxon>
    </lineage>
</organism>
<evidence type="ECO:0000256" key="7">
    <source>
        <dbReference type="ARBA" id="ARBA00022884"/>
    </source>
</evidence>
<dbReference type="GO" id="GO:1990904">
    <property type="term" value="C:ribonucleoprotein complex"/>
    <property type="evidence" value="ECO:0007669"/>
    <property type="project" value="UniProtKB-KW"/>
</dbReference>
<feature type="compositionally biased region" description="Acidic residues" evidence="12">
    <location>
        <begin position="405"/>
        <end position="430"/>
    </location>
</feature>
<evidence type="ECO:0000256" key="11">
    <source>
        <dbReference type="ARBA" id="ARBA00033344"/>
    </source>
</evidence>
<evidence type="ECO:0000256" key="4">
    <source>
        <dbReference type="ARBA" id="ARBA00022497"/>
    </source>
</evidence>
<evidence type="ECO:0000259" key="13">
    <source>
        <dbReference type="Pfam" id="PF00945"/>
    </source>
</evidence>
<dbReference type="GO" id="GO:0003723">
    <property type="term" value="F:RNA binding"/>
    <property type="evidence" value="ECO:0007669"/>
    <property type="project" value="UniProtKB-KW"/>
</dbReference>
<dbReference type="GO" id="GO:0030430">
    <property type="term" value="C:host cell cytoplasm"/>
    <property type="evidence" value="ECO:0007669"/>
    <property type="project" value="UniProtKB-SubCell"/>
</dbReference>
<keyword evidence="4" id="KW-1139">Helical capsid protein</keyword>
<dbReference type="GO" id="GO:0019013">
    <property type="term" value="C:viral nucleocapsid"/>
    <property type="evidence" value="ECO:0007669"/>
    <property type="project" value="UniProtKB-KW"/>
</dbReference>
<evidence type="ECO:0000256" key="3">
    <source>
        <dbReference type="ARBA" id="ARBA00014389"/>
    </source>
</evidence>
<proteinExistence type="predicted"/>
<name>A0A0D3R124_9RHAB</name>
<evidence type="ECO:0000256" key="5">
    <source>
        <dbReference type="ARBA" id="ARBA00022561"/>
    </source>
</evidence>
<dbReference type="InterPro" id="IPR023330">
    <property type="entry name" value="Rhabdovirus_ncapsid_N"/>
</dbReference>
<comment type="subcellular location">
    <subcellularLocation>
        <location evidence="1">Host cytoplasm</location>
    </subcellularLocation>
    <subcellularLocation>
        <location evidence="2">Virion</location>
    </subcellularLocation>
</comment>
<evidence type="ECO:0000256" key="1">
    <source>
        <dbReference type="ARBA" id="ARBA00004192"/>
    </source>
</evidence>
<keyword evidence="7" id="KW-0694">RNA-binding</keyword>
<evidence type="ECO:0000256" key="8">
    <source>
        <dbReference type="ARBA" id="ARBA00023086"/>
    </source>
</evidence>
<keyword evidence="8 14" id="KW-0543">Viral nucleoprotein</keyword>
<dbReference type="RefSeq" id="YP_010087309.1">
    <property type="nucleotide sequence ID" value="NC_055532.1"/>
</dbReference>
<keyword evidence="5" id="KW-0167">Capsid protein</keyword>
<sequence length="512" mass="57313">MAVAILPVSRNLPARNRTVAGSVTAPPVQYPSEWFRANENRKVSITIYQQTTAGQAYSRIEALRNNGQWDDVLISTFMRGVIDENAEWFQSAPLTEDWSVNGAVIGQTGASITPLNLATWETIPRPGNLGPIANQEGELETRRSFFLALVTIYRQVLTRDINAEYGQEVSRRIIDNFKEQPLAMSQDDINNIQNFETKDKLTANYVKVLCILDMFFNKFQNHDKSTIRIATLPTRYRGCAAFTSYGELAIRLGIEPVQLPSLILTMAVARDFDKINIGGEQAEHLDGYFPYQLTLGLVKKSAYSASNCPALYLWMHTIGTMLYQQRSYRAQVPKNVPDQMGTINSAIAVAIQYVAGGDFSMQFVADARVQGAMREMQDAEAELTHLRQLTARAARQAAEGNVNDEGGDEGESSEDEEEEDDHQLDDQDDPEIAARLERIGVLQENLRRCTATVEQFTSVVEKSAMRALAYLQENGGIAEKDRRELGIRFRRFADEADGRVGKLLANLFPAHR</sequence>
<dbReference type="SUPFAM" id="SSF140809">
    <property type="entry name" value="Rhabdovirus nucleoprotein-like"/>
    <property type="match status" value="1"/>
</dbReference>
<dbReference type="Pfam" id="PF00945">
    <property type="entry name" value="Rhabdo_ncap"/>
    <property type="match status" value="1"/>
</dbReference>
<dbReference type="InterPro" id="IPR000448">
    <property type="entry name" value="Rhabdo_ncapsid"/>
</dbReference>
<dbReference type="GO" id="GO:0019029">
    <property type="term" value="C:helical viral capsid"/>
    <property type="evidence" value="ECO:0007669"/>
    <property type="project" value="UniProtKB-KW"/>
</dbReference>
<keyword evidence="15" id="KW-1185">Reference proteome</keyword>
<evidence type="ECO:0000256" key="9">
    <source>
        <dbReference type="ARBA" id="ARBA00023200"/>
    </source>
</evidence>
<evidence type="ECO:0000256" key="10">
    <source>
        <dbReference type="ARBA" id="ARBA00023274"/>
    </source>
</evidence>
<evidence type="ECO:0000256" key="6">
    <source>
        <dbReference type="ARBA" id="ARBA00022844"/>
    </source>
</evidence>
<protein>
    <recommendedName>
        <fullName evidence="3">Nucleoprotein</fullName>
    </recommendedName>
    <alternativeName>
        <fullName evidence="11">Nucleocapsid protein</fullName>
    </alternativeName>
</protein>
<evidence type="ECO:0000256" key="12">
    <source>
        <dbReference type="SAM" id="MobiDB-lite"/>
    </source>
</evidence>
<dbReference type="Gene3D" id="1.10.3610.10">
    <property type="entry name" value="Nucleoprotein"/>
    <property type="match status" value="1"/>
</dbReference>
<feature type="domain" description="Rhabdovirus nucleocapsid" evidence="13">
    <location>
        <begin position="23"/>
        <end position="369"/>
    </location>
</feature>
<evidence type="ECO:0000256" key="2">
    <source>
        <dbReference type="ARBA" id="ARBA00004328"/>
    </source>
</evidence>
<dbReference type="KEGG" id="vg:65102583"/>
<dbReference type="InterPro" id="IPR035961">
    <property type="entry name" value="Rhabdovirus_nucleoprotein-like"/>
</dbReference>
<keyword evidence="10" id="KW-0687">Ribonucleoprotein</keyword>
<dbReference type="InterPro" id="IPR023331">
    <property type="entry name" value="Rhabdovirus_ncapsid_C"/>
</dbReference>
<dbReference type="GeneID" id="65102583"/>